<dbReference type="InterPro" id="IPR013087">
    <property type="entry name" value="Znf_C2H2_type"/>
</dbReference>
<keyword evidence="2" id="KW-0677">Repeat</keyword>
<dbReference type="GeneID" id="87843509"/>
<protein>
    <recommendedName>
        <fullName evidence="7">C2H2-type domain-containing protein</fullName>
    </recommendedName>
</protein>
<keyword evidence="1" id="KW-0479">Metal-binding</keyword>
<dbReference type="InterPro" id="IPR036236">
    <property type="entry name" value="Znf_C2H2_sf"/>
</dbReference>
<dbReference type="GO" id="GO:0000981">
    <property type="term" value="F:DNA-binding transcription factor activity, RNA polymerase II-specific"/>
    <property type="evidence" value="ECO:0007669"/>
    <property type="project" value="UniProtKB-ARBA"/>
</dbReference>
<organism evidence="8 9">
    <name type="scientific">Chaetomium fimeti</name>
    <dbReference type="NCBI Taxonomy" id="1854472"/>
    <lineage>
        <taxon>Eukaryota</taxon>
        <taxon>Fungi</taxon>
        <taxon>Dikarya</taxon>
        <taxon>Ascomycota</taxon>
        <taxon>Pezizomycotina</taxon>
        <taxon>Sordariomycetes</taxon>
        <taxon>Sordariomycetidae</taxon>
        <taxon>Sordariales</taxon>
        <taxon>Chaetomiaceae</taxon>
        <taxon>Chaetomium</taxon>
    </lineage>
</organism>
<dbReference type="GO" id="GO:0000978">
    <property type="term" value="F:RNA polymerase II cis-regulatory region sequence-specific DNA binding"/>
    <property type="evidence" value="ECO:0007669"/>
    <property type="project" value="TreeGrafter"/>
</dbReference>
<feature type="domain" description="C2H2-type" evidence="7">
    <location>
        <begin position="46"/>
        <end position="75"/>
    </location>
</feature>
<dbReference type="Proteomes" id="UP001278766">
    <property type="component" value="Unassembled WGS sequence"/>
</dbReference>
<keyword evidence="4" id="KW-0862">Zinc</keyword>
<sequence>MELVELVENEPVVRAFKCDWEDCVKGFNRKSDLQRHYRIHTNERPFICDYGECRKAFIQRSALTVHIRTHTGEKPHVCEHVGCGKPFSDSSSLARHRRIHTGKRPYTCDHQGCTKSFCRKTTMVKHWKRTHQRTRQSAGMDESASEGGSPPPTPDSHAAMPWAAAPHALPGHPPQLNHPGQIQQPPPFPGFGQHMPNYGMPQQGPPQGVPNSGMANYHAAPIMSQPPPLEAPGHPQQQQQQQPQHPPPYDSMQMMQQQTPRMPVSYYVPEQNNPGVATMTTLDSPGAYTVVSGPPNGQGLYTVIPSDQLRGETIHPDVATWRLDEFRWAPWPLTKADFEEDISMQMPSARINDM</sequence>
<proteinExistence type="predicted"/>
<evidence type="ECO:0000256" key="4">
    <source>
        <dbReference type="ARBA" id="ARBA00022833"/>
    </source>
</evidence>
<evidence type="ECO:0000259" key="7">
    <source>
        <dbReference type="PROSITE" id="PS50157"/>
    </source>
</evidence>
<comment type="caution">
    <text evidence="8">The sequence shown here is derived from an EMBL/GenBank/DDBJ whole genome shotgun (WGS) entry which is preliminary data.</text>
</comment>
<dbReference type="AlphaFoldDB" id="A0AAE0HKF6"/>
<dbReference type="GO" id="GO:0000785">
    <property type="term" value="C:chromatin"/>
    <property type="evidence" value="ECO:0007669"/>
    <property type="project" value="TreeGrafter"/>
</dbReference>
<feature type="compositionally biased region" description="Low complexity" evidence="6">
    <location>
        <begin position="157"/>
        <end position="170"/>
    </location>
</feature>
<dbReference type="PANTHER" id="PTHR14003:SF22">
    <property type="entry name" value="FINGER DOMAIN PROTEIN, PUTATIVE (AFU_ORTHOLOGUE AFUA_4G11480)-RELATED"/>
    <property type="match status" value="1"/>
</dbReference>
<evidence type="ECO:0000313" key="8">
    <source>
        <dbReference type="EMBL" id="KAK3297884.1"/>
    </source>
</evidence>
<dbReference type="PROSITE" id="PS50157">
    <property type="entry name" value="ZINC_FINGER_C2H2_2"/>
    <property type="match status" value="4"/>
</dbReference>
<dbReference type="SUPFAM" id="SSF57667">
    <property type="entry name" value="beta-beta-alpha zinc fingers"/>
    <property type="match status" value="2"/>
</dbReference>
<feature type="region of interest" description="Disordered" evidence="6">
    <location>
        <begin position="128"/>
        <end position="256"/>
    </location>
</feature>
<feature type="compositionally biased region" description="Low complexity" evidence="6">
    <location>
        <begin position="234"/>
        <end position="243"/>
    </location>
</feature>
<dbReference type="SMART" id="SM00355">
    <property type="entry name" value="ZnF_C2H2"/>
    <property type="match status" value="4"/>
</dbReference>
<dbReference type="RefSeq" id="XP_062661398.1">
    <property type="nucleotide sequence ID" value="XM_062806561.1"/>
</dbReference>
<reference evidence="8" key="1">
    <citation type="journal article" date="2023" name="Mol. Phylogenet. Evol.">
        <title>Genome-scale phylogeny and comparative genomics of the fungal order Sordariales.</title>
        <authorList>
            <person name="Hensen N."/>
            <person name="Bonometti L."/>
            <person name="Westerberg I."/>
            <person name="Brannstrom I.O."/>
            <person name="Guillou S."/>
            <person name="Cros-Aarteil S."/>
            <person name="Calhoun S."/>
            <person name="Haridas S."/>
            <person name="Kuo A."/>
            <person name="Mondo S."/>
            <person name="Pangilinan J."/>
            <person name="Riley R."/>
            <person name="LaButti K."/>
            <person name="Andreopoulos B."/>
            <person name="Lipzen A."/>
            <person name="Chen C."/>
            <person name="Yan M."/>
            <person name="Daum C."/>
            <person name="Ng V."/>
            <person name="Clum A."/>
            <person name="Steindorff A."/>
            <person name="Ohm R.A."/>
            <person name="Martin F."/>
            <person name="Silar P."/>
            <person name="Natvig D.O."/>
            <person name="Lalanne C."/>
            <person name="Gautier V."/>
            <person name="Ament-Velasquez S.L."/>
            <person name="Kruys A."/>
            <person name="Hutchinson M.I."/>
            <person name="Powell A.J."/>
            <person name="Barry K."/>
            <person name="Miller A.N."/>
            <person name="Grigoriev I.V."/>
            <person name="Debuchy R."/>
            <person name="Gladieux P."/>
            <person name="Hiltunen Thoren M."/>
            <person name="Johannesson H."/>
        </authorList>
    </citation>
    <scope>NUCLEOTIDE SEQUENCE</scope>
    <source>
        <strain evidence="8">CBS 168.71</strain>
    </source>
</reference>
<feature type="domain" description="C2H2-type" evidence="7">
    <location>
        <begin position="76"/>
        <end position="105"/>
    </location>
</feature>
<accession>A0AAE0HKF6</accession>
<feature type="domain" description="C2H2-type" evidence="7">
    <location>
        <begin position="106"/>
        <end position="136"/>
    </location>
</feature>
<dbReference type="EMBL" id="JAUEPN010000003">
    <property type="protein sequence ID" value="KAK3297884.1"/>
    <property type="molecule type" value="Genomic_DNA"/>
</dbReference>
<dbReference type="PROSITE" id="PS00028">
    <property type="entry name" value="ZINC_FINGER_C2H2_1"/>
    <property type="match status" value="4"/>
</dbReference>
<dbReference type="FunFam" id="3.30.160.60:FF:000072">
    <property type="entry name" value="zinc finger protein 143 isoform X1"/>
    <property type="match status" value="2"/>
</dbReference>
<keyword evidence="9" id="KW-1185">Reference proteome</keyword>
<evidence type="ECO:0000256" key="2">
    <source>
        <dbReference type="ARBA" id="ARBA00022737"/>
    </source>
</evidence>
<dbReference type="GO" id="GO:0008270">
    <property type="term" value="F:zinc ion binding"/>
    <property type="evidence" value="ECO:0007669"/>
    <property type="project" value="UniProtKB-KW"/>
</dbReference>
<evidence type="ECO:0000256" key="6">
    <source>
        <dbReference type="SAM" id="MobiDB-lite"/>
    </source>
</evidence>
<dbReference type="GO" id="GO:0005667">
    <property type="term" value="C:transcription regulator complex"/>
    <property type="evidence" value="ECO:0007669"/>
    <property type="project" value="TreeGrafter"/>
</dbReference>
<evidence type="ECO:0000313" key="9">
    <source>
        <dbReference type="Proteomes" id="UP001278766"/>
    </source>
</evidence>
<name>A0AAE0HKF6_9PEZI</name>
<keyword evidence="3 5" id="KW-0863">Zinc-finger</keyword>
<dbReference type="FunFam" id="3.30.160.60:FF:000125">
    <property type="entry name" value="Putative zinc finger protein 143"/>
    <property type="match status" value="1"/>
</dbReference>
<evidence type="ECO:0000256" key="5">
    <source>
        <dbReference type="PROSITE-ProRule" id="PRU00042"/>
    </source>
</evidence>
<dbReference type="Pfam" id="PF00096">
    <property type="entry name" value="zf-C2H2"/>
    <property type="match status" value="3"/>
</dbReference>
<evidence type="ECO:0000256" key="3">
    <source>
        <dbReference type="ARBA" id="ARBA00022771"/>
    </source>
</evidence>
<feature type="domain" description="C2H2-type" evidence="7">
    <location>
        <begin position="16"/>
        <end position="45"/>
    </location>
</feature>
<evidence type="ECO:0000256" key="1">
    <source>
        <dbReference type="ARBA" id="ARBA00022723"/>
    </source>
</evidence>
<gene>
    <name evidence="8" type="ORF">B0H64DRAFT_441304</name>
</gene>
<dbReference type="Gene3D" id="3.30.160.60">
    <property type="entry name" value="Classic Zinc Finger"/>
    <property type="match status" value="4"/>
</dbReference>
<reference evidence="8" key="2">
    <citation type="submission" date="2023-06" db="EMBL/GenBank/DDBJ databases">
        <authorList>
            <consortium name="Lawrence Berkeley National Laboratory"/>
            <person name="Haridas S."/>
            <person name="Hensen N."/>
            <person name="Bonometti L."/>
            <person name="Westerberg I."/>
            <person name="Brannstrom I.O."/>
            <person name="Guillou S."/>
            <person name="Cros-Aarteil S."/>
            <person name="Calhoun S."/>
            <person name="Kuo A."/>
            <person name="Mondo S."/>
            <person name="Pangilinan J."/>
            <person name="Riley R."/>
            <person name="Labutti K."/>
            <person name="Andreopoulos B."/>
            <person name="Lipzen A."/>
            <person name="Chen C."/>
            <person name="Yanf M."/>
            <person name="Daum C."/>
            <person name="Ng V."/>
            <person name="Clum A."/>
            <person name="Steindorff A."/>
            <person name="Ohm R."/>
            <person name="Martin F."/>
            <person name="Silar P."/>
            <person name="Natvig D."/>
            <person name="Lalanne C."/>
            <person name="Gautier V."/>
            <person name="Ament-Velasquez S.L."/>
            <person name="Kruys A."/>
            <person name="Hutchinson M.I."/>
            <person name="Powell A.J."/>
            <person name="Barry K."/>
            <person name="Miller A.N."/>
            <person name="Grigoriev I.V."/>
            <person name="Debuchy R."/>
            <person name="Gladieux P."/>
            <person name="Thoren M.H."/>
            <person name="Johannesson H."/>
        </authorList>
    </citation>
    <scope>NUCLEOTIDE SEQUENCE</scope>
    <source>
        <strain evidence="8">CBS 168.71</strain>
    </source>
</reference>
<dbReference type="PANTHER" id="PTHR14003">
    <property type="entry name" value="TRANSCRIPTIONAL REPRESSOR PROTEIN YY"/>
    <property type="match status" value="1"/>
</dbReference>